<dbReference type="SUPFAM" id="SSF53706">
    <property type="entry name" value="Formate dehydrogenase/DMSO reductase, domains 1-3"/>
    <property type="match status" value="1"/>
</dbReference>
<keyword evidence="7" id="KW-1185">Reference proteome</keyword>
<keyword evidence="2" id="KW-0500">Molybdenum</keyword>
<evidence type="ECO:0000256" key="3">
    <source>
        <dbReference type="ARBA" id="ARBA00023002"/>
    </source>
</evidence>
<dbReference type="InterPro" id="IPR041460">
    <property type="entry name" value="Molybdopterin_N"/>
</dbReference>
<dbReference type="PANTHER" id="PTHR43742:SF10">
    <property type="entry name" value="TRIMETHYLAMINE-N-OXIDE REDUCTASE 2"/>
    <property type="match status" value="1"/>
</dbReference>
<evidence type="ECO:0000256" key="2">
    <source>
        <dbReference type="ARBA" id="ARBA00022505"/>
    </source>
</evidence>
<evidence type="ECO:0000259" key="5">
    <source>
        <dbReference type="Pfam" id="PF18364"/>
    </source>
</evidence>
<name>A0ABW9R0T3_9ACTN</name>
<keyword evidence="3" id="KW-0560">Oxidoreductase</keyword>
<dbReference type="Pfam" id="PF00384">
    <property type="entry name" value="Molybdopterin"/>
    <property type="match status" value="1"/>
</dbReference>
<dbReference type="Proteomes" id="UP000437736">
    <property type="component" value="Unassembled WGS sequence"/>
</dbReference>
<evidence type="ECO:0000256" key="1">
    <source>
        <dbReference type="ARBA" id="ARBA00001942"/>
    </source>
</evidence>
<gene>
    <name evidence="6" type="ORF">GHK86_21860</name>
</gene>
<feature type="non-terminal residue" evidence="6">
    <location>
        <position position="420"/>
    </location>
</feature>
<dbReference type="Gene3D" id="3.40.228.10">
    <property type="entry name" value="Dimethylsulfoxide Reductase, domain 2"/>
    <property type="match status" value="1"/>
</dbReference>
<evidence type="ECO:0000313" key="7">
    <source>
        <dbReference type="Proteomes" id="UP000437736"/>
    </source>
</evidence>
<evidence type="ECO:0000259" key="4">
    <source>
        <dbReference type="Pfam" id="PF00384"/>
    </source>
</evidence>
<dbReference type="InterPro" id="IPR050612">
    <property type="entry name" value="Prok_Mopterin_Oxidored"/>
</dbReference>
<comment type="caution">
    <text evidence="6">The sequence shown here is derived from an EMBL/GenBank/DDBJ whole genome shotgun (WGS) entry which is preliminary data.</text>
</comment>
<evidence type="ECO:0000313" key="6">
    <source>
        <dbReference type="EMBL" id="MST35364.1"/>
    </source>
</evidence>
<feature type="domain" description="Molybdopterin oxidoreductase N-terminal" evidence="5">
    <location>
        <begin position="2"/>
        <end position="38"/>
    </location>
</feature>
<dbReference type="Gene3D" id="3.40.50.740">
    <property type="match status" value="1"/>
</dbReference>
<protein>
    <submittedName>
        <fullName evidence="6">Molybdopterin-dependent oxidoreductase</fullName>
    </submittedName>
</protein>
<reference evidence="6 7" key="1">
    <citation type="submission" date="2019-11" db="EMBL/GenBank/DDBJ databases">
        <title>Acidiferrimicrobium australis gen. nov., sp. nov., an acidophilic and obligately heterotrophic, member of the Actinobacteria that catalyses dissimilatory oxido- reduction of iron isolated from metal-rich acidic water in Chile.</title>
        <authorList>
            <person name="Gonzalez D."/>
            <person name="Huber K."/>
            <person name="Hedrich S."/>
            <person name="Rojas-Villalobos C."/>
            <person name="Quatrini R."/>
            <person name="Dinamarca M.A."/>
            <person name="Schwarz A."/>
            <person name="Canales C."/>
            <person name="Nancucheo I."/>
        </authorList>
    </citation>
    <scope>NUCLEOTIDE SEQUENCE [LARGE SCALE GENOMIC DNA]</scope>
    <source>
        <strain evidence="6 7">USS-CCA1</strain>
    </source>
</reference>
<dbReference type="EMBL" id="WJHE01001668">
    <property type="protein sequence ID" value="MST35364.1"/>
    <property type="molecule type" value="Genomic_DNA"/>
</dbReference>
<accession>A0ABW9R0T3</accession>
<proteinExistence type="predicted"/>
<sequence>MAHWGAFDVEAEAGRLVAVRPHPDDADPSPLLANVLDAARGPARVTTPAVRRGWWEDGPGPSDRRGSDEWLAVGWDEVLDRVAAELARVRDGHGADAVYAGSYGWASAGRFHHAQSQLRRFTGLFGGATVSVGTYSTGAAEVLLPHVIGDDEAVWRGATAWPVIAAHTDTLVAFGGVPAKNATVSPGGVTEHRVAASLRRAAARGMRIELLSPLRDDVAAELGASWHPLRPATDVAVMLGIAHVLLDEGLADLDFCERYCVGTDRLVDYVTGRVDGVAKSPEWAAAVSQLPAATMRELARRMAGGRTLVTTSWSLQRARFGEQPLWMSIALACLLGQVGLPGGGFGHGYGSLADVGGGRDRVRVPALPGAIRQLRSWVPVARAADMLLDPGGSYDFDGQRRRYPDIRLVYWVGGNPFHHH</sequence>
<dbReference type="PANTHER" id="PTHR43742">
    <property type="entry name" value="TRIMETHYLAMINE-N-OXIDE REDUCTASE"/>
    <property type="match status" value="1"/>
</dbReference>
<feature type="domain" description="Molybdopterin oxidoreductase" evidence="4">
    <location>
        <begin position="44"/>
        <end position="420"/>
    </location>
</feature>
<dbReference type="Pfam" id="PF18364">
    <property type="entry name" value="Molybdopterin_N"/>
    <property type="match status" value="1"/>
</dbReference>
<comment type="cofactor">
    <cofactor evidence="1">
        <name>Mo-bis(molybdopterin guanine dinucleotide)</name>
        <dbReference type="ChEBI" id="CHEBI:60539"/>
    </cofactor>
</comment>
<organism evidence="6 7">
    <name type="scientific">Acidiferrimicrobium australe</name>
    <dbReference type="NCBI Taxonomy" id="2664430"/>
    <lineage>
        <taxon>Bacteria</taxon>
        <taxon>Bacillati</taxon>
        <taxon>Actinomycetota</taxon>
        <taxon>Acidimicrobiia</taxon>
        <taxon>Acidimicrobiales</taxon>
        <taxon>Acidimicrobiaceae</taxon>
        <taxon>Acidiferrimicrobium</taxon>
    </lineage>
</organism>
<dbReference type="InterPro" id="IPR006656">
    <property type="entry name" value="Mopterin_OxRdtase"/>
</dbReference>